<protein>
    <recommendedName>
        <fullName evidence="1">Reverse transcriptase zinc-binding domain-containing protein</fullName>
    </recommendedName>
</protein>
<evidence type="ECO:0000313" key="3">
    <source>
        <dbReference type="Proteomes" id="UP001154282"/>
    </source>
</evidence>
<dbReference type="Proteomes" id="UP001154282">
    <property type="component" value="Unassembled WGS sequence"/>
</dbReference>
<reference evidence="2" key="1">
    <citation type="submission" date="2022-08" db="EMBL/GenBank/DDBJ databases">
        <authorList>
            <person name="Gutierrez-Valencia J."/>
        </authorList>
    </citation>
    <scope>NUCLEOTIDE SEQUENCE</scope>
</reference>
<dbReference type="EMBL" id="CAMGYJ010000002">
    <property type="protein sequence ID" value="CAI0384106.1"/>
    <property type="molecule type" value="Genomic_DNA"/>
</dbReference>
<comment type="caution">
    <text evidence="2">The sequence shown here is derived from an EMBL/GenBank/DDBJ whole genome shotgun (WGS) entry which is preliminary data.</text>
</comment>
<dbReference type="InterPro" id="IPR026960">
    <property type="entry name" value="RVT-Znf"/>
</dbReference>
<evidence type="ECO:0000313" key="2">
    <source>
        <dbReference type="EMBL" id="CAI0384106.1"/>
    </source>
</evidence>
<dbReference type="PANTHER" id="PTHR36617">
    <property type="entry name" value="PROTEIN, PUTATIVE-RELATED"/>
    <property type="match status" value="1"/>
</dbReference>
<dbReference type="Pfam" id="PF13966">
    <property type="entry name" value="zf-RVT"/>
    <property type="match status" value="1"/>
</dbReference>
<organism evidence="2 3">
    <name type="scientific">Linum tenue</name>
    <dbReference type="NCBI Taxonomy" id="586396"/>
    <lineage>
        <taxon>Eukaryota</taxon>
        <taxon>Viridiplantae</taxon>
        <taxon>Streptophyta</taxon>
        <taxon>Embryophyta</taxon>
        <taxon>Tracheophyta</taxon>
        <taxon>Spermatophyta</taxon>
        <taxon>Magnoliopsida</taxon>
        <taxon>eudicotyledons</taxon>
        <taxon>Gunneridae</taxon>
        <taxon>Pentapetalae</taxon>
        <taxon>rosids</taxon>
        <taxon>fabids</taxon>
        <taxon>Malpighiales</taxon>
        <taxon>Linaceae</taxon>
        <taxon>Linum</taxon>
    </lineage>
</organism>
<feature type="domain" description="Reverse transcriptase zinc-binding" evidence="1">
    <location>
        <begin position="117"/>
        <end position="200"/>
    </location>
</feature>
<sequence length="257" mass="30461">MKSINHSSLWRGIRKAFPLMQQATVWSIRDSRTTDFWNHHWIDHETVLGEHCLRALTKEEQSMTVAEMVDDKGEWDWRHLKSLLPNDILCCIEGMETPARDLGEDTTIWGLERDGRFRFKSAYLLASNETGNDPELGWKELWKWKGPSRVKHFLWLVLHNRLLTNYERATRNMTSDTNCKACDGEIETTEHILRHCRKTEGVRRFLKIDHQPHDLRNFNQWMMDNIREENGGVQIWHCLLADLEAEKRRGDGWKKIL</sequence>
<dbReference type="AlphaFoldDB" id="A0AAV0HFK3"/>
<accession>A0AAV0HFK3</accession>
<evidence type="ECO:0000259" key="1">
    <source>
        <dbReference type="Pfam" id="PF13966"/>
    </source>
</evidence>
<dbReference type="PANTHER" id="PTHR36617:SF16">
    <property type="entry name" value="OS04G0516500 PROTEIN"/>
    <property type="match status" value="1"/>
</dbReference>
<keyword evidence="3" id="KW-1185">Reference proteome</keyword>
<gene>
    <name evidence="2" type="ORF">LITE_LOCUS4290</name>
</gene>
<name>A0AAV0HFK3_9ROSI</name>
<proteinExistence type="predicted"/>